<evidence type="ECO:0000256" key="6">
    <source>
        <dbReference type="SAM" id="Phobius"/>
    </source>
</evidence>
<keyword evidence="4 6" id="KW-0472">Membrane</keyword>
<gene>
    <name evidence="8" type="ORF">MPH_06501</name>
</gene>
<dbReference type="InterPro" id="IPR052337">
    <property type="entry name" value="SAT4-like"/>
</dbReference>
<keyword evidence="3 6" id="KW-1133">Transmembrane helix</keyword>
<dbReference type="AlphaFoldDB" id="K2RU88"/>
<dbReference type="VEuPathDB" id="FungiDB:MPH_06501"/>
<dbReference type="InParanoid" id="K2RU88"/>
<evidence type="ECO:0000259" key="7">
    <source>
        <dbReference type="Pfam" id="PF20684"/>
    </source>
</evidence>
<evidence type="ECO:0000256" key="3">
    <source>
        <dbReference type="ARBA" id="ARBA00022989"/>
    </source>
</evidence>
<reference evidence="8 9" key="1">
    <citation type="journal article" date="2012" name="BMC Genomics">
        <title>Tools to kill: Genome of one of the most destructive plant pathogenic fungi Macrophomina phaseolina.</title>
        <authorList>
            <person name="Islam M.S."/>
            <person name="Haque M.S."/>
            <person name="Islam M.M."/>
            <person name="Emdad E.M."/>
            <person name="Halim A."/>
            <person name="Hossen Q.M.M."/>
            <person name="Hossain M.Z."/>
            <person name="Ahmed B."/>
            <person name="Rahim S."/>
            <person name="Rahman M.S."/>
            <person name="Alam M.M."/>
            <person name="Hou S."/>
            <person name="Wan X."/>
            <person name="Saito J.A."/>
            <person name="Alam M."/>
        </authorList>
    </citation>
    <scope>NUCLEOTIDE SEQUENCE [LARGE SCALE GENOMIC DNA]</scope>
    <source>
        <strain evidence="8 9">MS6</strain>
    </source>
</reference>
<dbReference type="Pfam" id="PF20684">
    <property type="entry name" value="Fung_rhodopsin"/>
    <property type="match status" value="1"/>
</dbReference>
<organism evidence="8 9">
    <name type="scientific">Macrophomina phaseolina (strain MS6)</name>
    <name type="common">Charcoal rot fungus</name>
    <dbReference type="NCBI Taxonomy" id="1126212"/>
    <lineage>
        <taxon>Eukaryota</taxon>
        <taxon>Fungi</taxon>
        <taxon>Dikarya</taxon>
        <taxon>Ascomycota</taxon>
        <taxon>Pezizomycotina</taxon>
        <taxon>Dothideomycetes</taxon>
        <taxon>Dothideomycetes incertae sedis</taxon>
        <taxon>Botryosphaeriales</taxon>
        <taxon>Botryosphaeriaceae</taxon>
        <taxon>Macrophomina</taxon>
    </lineage>
</organism>
<evidence type="ECO:0000313" key="9">
    <source>
        <dbReference type="Proteomes" id="UP000007129"/>
    </source>
</evidence>
<feature type="domain" description="Rhodopsin" evidence="7">
    <location>
        <begin position="30"/>
        <end position="212"/>
    </location>
</feature>
<dbReference type="OrthoDB" id="3529975at2759"/>
<feature type="transmembrane region" description="Helical" evidence="6">
    <location>
        <begin position="168"/>
        <end position="191"/>
    </location>
</feature>
<protein>
    <recommendedName>
        <fullName evidence="7">Rhodopsin domain-containing protein</fullName>
    </recommendedName>
</protein>
<sequence length="213" mass="23604">MPSGNSDSNASSVLKCNIPLICLSTIAIGIRLYTRLVIKKAIGLDDYLVTCAYVAGMVLFIACCVGTKFGLGYHFVAVSEGDFITFRKIQFLMQLSYIASFVASKLSFAALYLRVFPEQLFRRIIVSLSVLLVAEYIEETVVICLQCRPIQKLWQPTIDGSCMDLRTFYYVAFAVKLATDLTLFLLPIPALQRLQTSLGKKIGVLAMFSLGLL</sequence>
<dbReference type="eggNOG" id="ENOG502SMV0">
    <property type="taxonomic scope" value="Eukaryota"/>
</dbReference>
<dbReference type="HOGENOM" id="CLU_028200_25_1_1"/>
<dbReference type="PANTHER" id="PTHR33048:SF47">
    <property type="entry name" value="INTEGRAL MEMBRANE PROTEIN-RELATED"/>
    <property type="match status" value="1"/>
</dbReference>
<feature type="transmembrane region" description="Helical" evidence="6">
    <location>
        <begin position="12"/>
        <end position="34"/>
    </location>
</feature>
<dbReference type="InterPro" id="IPR049326">
    <property type="entry name" value="Rhodopsin_dom_fungi"/>
</dbReference>
<keyword evidence="2 6" id="KW-0812">Transmembrane</keyword>
<evidence type="ECO:0000256" key="2">
    <source>
        <dbReference type="ARBA" id="ARBA00022692"/>
    </source>
</evidence>
<evidence type="ECO:0000256" key="1">
    <source>
        <dbReference type="ARBA" id="ARBA00004141"/>
    </source>
</evidence>
<proteinExistence type="inferred from homology"/>
<feature type="transmembrane region" description="Helical" evidence="6">
    <location>
        <begin position="91"/>
        <end position="113"/>
    </location>
</feature>
<evidence type="ECO:0000256" key="5">
    <source>
        <dbReference type="ARBA" id="ARBA00038359"/>
    </source>
</evidence>
<dbReference type="GO" id="GO:0016020">
    <property type="term" value="C:membrane"/>
    <property type="evidence" value="ECO:0007669"/>
    <property type="project" value="UniProtKB-SubCell"/>
</dbReference>
<dbReference type="EMBL" id="AHHD01000279">
    <property type="protein sequence ID" value="EKG16292.1"/>
    <property type="molecule type" value="Genomic_DNA"/>
</dbReference>
<dbReference type="Proteomes" id="UP000007129">
    <property type="component" value="Unassembled WGS sequence"/>
</dbReference>
<evidence type="ECO:0000313" key="8">
    <source>
        <dbReference type="EMBL" id="EKG16292.1"/>
    </source>
</evidence>
<dbReference type="PANTHER" id="PTHR33048">
    <property type="entry name" value="PTH11-LIKE INTEGRAL MEMBRANE PROTEIN (AFU_ORTHOLOGUE AFUA_5G11245)"/>
    <property type="match status" value="1"/>
</dbReference>
<comment type="similarity">
    <text evidence="5">Belongs to the SAT4 family.</text>
</comment>
<accession>K2RU88</accession>
<comment type="subcellular location">
    <subcellularLocation>
        <location evidence="1">Membrane</location>
        <topology evidence="1">Multi-pass membrane protein</topology>
    </subcellularLocation>
</comment>
<comment type="caution">
    <text evidence="8">The sequence shown here is derived from an EMBL/GenBank/DDBJ whole genome shotgun (WGS) entry which is preliminary data.</text>
</comment>
<name>K2RU88_MACPH</name>
<feature type="transmembrane region" description="Helical" evidence="6">
    <location>
        <begin position="46"/>
        <end position="71"/>
    </location>
</feature>
<evidence type="ECO:0000256" key="4">
    <source>
        <dbReference type="ARBA" id="ARBA00023136"/>
    </source>
</evidence>